<name>A0ABX2LS64_9BURK</name>
<dbReference type="Proteomes" id="UP000536746">
    <property type="component" value="Unassembled WGS sequence"/>
</dbReference>
<evidence type="ECO:0000256" key="1">
    <source>
        <dbReference type="SAM" id="MobiDB-lite"/>
    </source>
</evidence>
<evidence type="ECO:0000313" key="3">
    <source>
        <dbReference type="Proteomes" id="UP000536746"/>
    </source>
</evidence>
<gene>
    <name evidence="2" type="ORF">HNO84_05035</name>
</gene>
<sequence>MPASPRDIHTFWWQACGKTVNKRLKSLIGKHFSSAQKEQASDPAKNRRRRNGAARLAVPADIHTFWWQACGKGVNKRLKSLKQKDIHFLTGIGQESGIGGRKGKKKGKAGAPEASPVHGSRQTMDGCGRTPRRVTGSAFACREGRIAASNTCAYCRVTTPLSGVGVKLSREIEFGTGLARGEKIACDALASQAKHLQQVQRRQVGY</sequence>
<dbReference type="RefSeq" id="WP_148664509.1">
    <property type="nucleotide sequence ID" value="NZ_CP018845.1"/>
</dbReference>
<feature type="region of interest" description="Disordered" evidence="1">
    <location>
        <begin position="97"/>
        <end position="129"/>
    </location>
</feature>
<comment type="caution">
    <text evidence="2">The sequence shown here is derived from an EMBL/GenBank/DDBJ whole genome shotgun (WGS) entry which is preliminary data.</text>
</comment>
<organism evidence="2 3">
    <name type="scientific">Herbaspirillum robiniae</name>
    <dbReference type="NCBI Taxonomy" id="2014887"/>
    <lineage>
        <taxon>Bacteria</taxon>
        <taxon>Pseudomonadati</taxon>
        <taxon>Pseudomonadota</taxon>
        <taxon>Betaproteobacteria</taxon>
        <taxon>Burkholderiales</taxon>
        <taxon>Oxalobacteraceae</taxon>
        <taxon>Herbaspirillum</taxon>
    </lineage>
</organism>
<evidence type="ECO:0000313" key="2">
    <source>
        <dbReference type="EMBL" id="NUU00951.1"/>
    </source>
</evidence>
<reference evidence="2 3" key="1">
    <citation type="journal article" date="2020" name="Front. Plant Sci.">
        <title>Isolation of Rhizosphere Bacteria That Improve Quality and Water Stress Tolerance in Greenhouse Ornamentals.</title>
        <authorList>
            <person name="Nordstedt N.P."/>
            <person name="Jones M.L."/>
        </authorList>
    </citation>
    <scope>NUCLEOTIDE SEQUENCE [LARGE SCALE GENOMIC DNA]</scope>
    <source>
        <strain evidence="2 3">C6C2</strain>
    </source>
</reference>
<dbReference type="EMBL" id="JABFMT010000003">
    <property type="protein sequence ID" value="NUU00951.1"/>
    <property type="molecule type" value="Genomic_DNA"/>
</dbReference>
<accession>A0ABX2LS64</accession>
<proteinExistence type="predicted"/>
<feature type="region of interest" description="Disordered" evidence="1">
    <location>
        <begin position="32"/>
        <end position="52"/>
    </location>
</feature>
<protein>
    <submittedName>
        <fullName evidence="2">Uncharacterized protein</fullName>
    </submittedName>
</protein>
<keyword evidence="3" id="KW-1185">Reference proteome</keyword>